<dbReference type="InterPro" id="IPR023214">
    <property type="entry name" value="HAD_sf"/>
</dbReference>
<proteinExistence type="predicted"/>
<dbReference type="InterPro" id="IPR036412">
    <property type="entry name" value="HAD-like_sf"/>
</dbReference>
<dbReference type="Gene3D" id="3.40.50.1000">
    <property type="entry name" value="HAD superfamily/HAD-like"/>
    <property type="match status" value="1"/>
</dbReference>
<protein>
    <submittedName>
        <fullName evidence="3">HAD-like protein</fullName>
    </submittedName>
</protein>
<dbReference type="InParanoid" id="A0A165CYA7"/>
<sequence>MASVTPKLSQYKVLMFDVYGTLVDWETGIMTALQPIVAGTSLESKSEALRAFENVETDLQARYPSMRYSELLAHTHAELDARLRGQGTVPEPGSEGGSTQTAVQAGTKEVGSTEVGTSASAQNTEETDGHVAFGKSIANWPVFPDTIPALEYLSKHFRLTVLSNVDRASFAATQRALEGPPDGRRFAFSAVYTAEDAEFYKPDPRARQYALRRVEEELSVKSDEVMVVANSVFHDVMPARKMGLGTAWIERKGSVIGHDQEEGAKATFRFSTLGEMAEALKREVGESS</sequence>
<dbReference type="SFLD" id="SFLDG01129">
    <property type="entry name" value="C1.5:_HAD__Beta-PGM__Phosphata"/>
    <property type="match status" value="1"/>
</dbReference>
<dbReference type="OrthoDB" id="20198at2759"/>
<dbReference type="InterPro" id="IPR051540">
    <property type="entry name" value="S-2-haloacid_dehalogenase"/>
</dbReference>
<feature type="compositionally biased region" description="Polar residues" evidence="2">
    <location>
        <begin position="114"/>
        <end position="124"/>
    </location>
</feature>
<dbReference type="PANTHER" id="PTHR43316">
    <property type="entry name" value="HYDROLASE, HALOACID DELAHOGENASE-RELATED"/>
    <property type="match status" value="1"/>
</dbReference>
<accession>A0A165CYA7</accession>
<organism evidence="3 4">
    <name type="scientific">Laetiporus sulphureus 93-53</name>
    <dbReference type="NCBI Taxonomy" id="1314785"/>
    <lineage>
        <taxon>Eukaryota</taxon>
        <taxon>Fungi</taxon>
        <taxon>Dikarya</taxon>
        <taxon>Basidiomycota</taxon>
        <taxon>Agaricomycotina</taxon>
        <taxon>Agaricomycetes</taxon>
        <taxon>Polyporales</taxon>
        <taxon>Laetiporus</taxon>
    </lineage>
</organism>
<evidence type="ECO:0000256" key="1">
    <source>
        <dbReference type="ARBA" id="ARBA00022801"/>
    </source>
</evidence>
<dbReference type="Pfam" id="PF00702">
    <property type="entry name" value="Hydrolase"/>
    <property type="match status" value="1"/>
</dbReference>
<dbReference type="PANTHER" id="PTHR43316:SF9">
    <property type="entry name" value="ACID DEHALOGENASE, PUTATIVE (AFU_ORTHOLOGUE AFUA_6G14460)-RELATED"/>
    <property type="match status" value="1"/>
</dbReference>
<dbReference type="SFLD" id="SFLDS00003">
    <property type="entry name" value="Haloacid_Dehalogenase"/>
    <property type="match status" value="1"/>
</dbReference>
<keyword evidence="4" id="KW-1185">Reference proteome</keyword>
<dbReference type="GeneID" id="63826533"/>
<feature type="region of interest" description="Disordered" evidence="2">
    <location>
        <begin position="85"/>
        <end position="125"/>
    </location>
</feature>
<reference evidence="3 4" key="1">
    <citation type="journal article" date="2016" name="Mol. Biol. Evol.">
        <title>Comparative Genomics of Early-Diverging Mushroom-Forming Fungi Provides Insights into the Origins of Lignocellulose Decay Capabilities.</title>
        <authorList>
            <person name="Nagy L.G."/>
            <person name="Riley R."/>
            <person name="Tritt A."/>
            <person name="Adam C."/>
            <person name="Daum C."/>
            <person name="Floudas D."/>
            <person name="Sun H."/>
            <person name="Yadav J.S."/>
            <person name="Pangilinan J."/>
            <person name="Larsson K.H."/>
            <person name="Matsuura K."/>
            <person name="Barry K."/>
            <person name="Labutti K."/>
            <person name="Kuo R."/>
            <person name="Ohm R.A."/>
            <person name="Bhattacharya S.S."/>
            <person name="Shirouzu T."/>
            <person name="Yoshinaga Y."/>
            <person name="Martin F.M."/>
            <person name="Grigoriev I.V."/>
            <person name="Hibbett D.S."/>
        </authorList>
    </citation>
    <scope>NUCLEOTIDE SEQUENCE [LARGE SCALE GENOMIC DNA]</scope>
    <source>
        <strain evidence="3 4">93-53</strain>
    </source>
</reference>
<name>A0A165CYA7_9APHY</name>
<dbReference type="EMBL" id="KV427641">
    <property type="protein sequence ID" value="KZT03734.1"/>
    <property type="molecule type" value="Genomic_DNA"/>
</dbReference>
<dbReference type="SUPFAM" id="SSF56784">
    <property type="entry name" value="HAD-like"/>
    <property type="match status" value="1"/>
</dbReference>
<dbReference type="Gene3D" id="1.10.150.750">
    <property type="match status" value="1"/>
</dbReference>
<keyword evidence="1" id="KW-0378">Hydrolase</keyword>
<dbReference type="GO" id="GO:0016787">
    <property type="term" value="F:hydrolase activity"/>
    <property type="evidence" value="ECO:0007669"/>
    <property type="project" value="UniProtKB-KW"/>
</dbReference>
<evidence type="ECO:0000313" key="4">
    <source>
        <dbReference type="Proteomes" id="UP000076871"/>
    </source>
</evidence>
<dbReference type="Proteomes" id="UP000076871">
    <property type="component" value="Unassembled WGS sequence"/>
</dbReference>
<dbReference type="AlphaFoldDB" id="A0A165CYA7"/>
<evidence type="ECO:0000313" key="3">
    <source>
        <dbReference type="EMBL" id="KZT03734.1"/>
    </source>
</evidence>
<dbReference type="RefSeq" id="XP_040761474.1">
    <property type="nucleotide sequence ID" value="XM_040909504.1"/>
</dbReference>
<evidence type="ECO:0000256" key="2">
    <source>
        <dbReference type="SAM" id="MobiDB-lite"/>
    </source>
</evidence>
<gene>
    <name evidence="3" type="ORF">LAESUDRAFT_728737</name>
</gene>